<dbReference type="PROSITE" id="PS50991">
    <property type="entry name" value="PYR_CT"/>
    <property type="match status" value="1"/>
</dbReference>
<dbReference type="CDD" id="cd07937">
    <property type="entry name" value="DRE_TIM_PC_TC_5S"/>
    <property type="match status" value="1"/>
</dbReference>
<dbReference type="InterPro" id="IPR013785">
    <property type="entry name" value="Aldolase_TIM"/>
</dbReference>
<feature type="domain" description="Pyruvate carboxyltransferase" evidence="1">
    <location>
        <begin position="45"/>
        <end position="305"/>
    </location>
</feature>
<dbReference type="SUPFAM" id="SSF89000">
    <property type="entry name" value="post-HMGL domain-like"/>
    <property type="match status" value="1"/>
</dbReference>
<dbReference type="InterPro" id="IPR000891">
    <property type="entry name" value="PYR_CT"/>
</dbReference>
<dbReference type="EMBL" id="SORI01000014">
    <property type="protein sequence ID" value="TDY58325.1"/>
    <property type="molecule type" value="Genomic_DNA"/>
</dbReference>
<reference evidence="2 3" key="1">
    <citation type="submission" date="2019-03" db="EMBL/GenBank/DDBJ databases">
        <title>Genomic Encyclopedia of Type Strains, Phase IV (KMG-IV): sequencing the most valuable type-strain genomes for metagenomic binning, comparative biology and taxonomic classification.</title>
        <authorList>
            <person name="Goeker M."/>
        </authorList>
    </citation>
    <scope>NUCLEOTIDE SEQUENCE [LARGE SCALE GENOMIC DNA]</scope>
    <source>
        <strain evidence="2 3">DSM 25964</strain>
    </source>
</reference>
<dbReference type="InterPro" id="IPR055268">
    <property type="entry name" value="PCB-like"/>
</dbReference>
<keyword evidence="3" id="KW-1185">Reference proteome</keyword>
<evidence type="ECO:0000313" key="2">
    <source>
        <dbReference type="EMBL" id="TDY58325.1"/>
    </source>
</evidence>
<dbReference type="Pfam" id="PF00682">
    <property type="entry name" value="HMGL-like"/>
    <property type="match status" value="1"/>
</dbReference>
<dbReference type="GO" id="GO:0005737">
    <property type="term" value="C:cytoplasm"/>
    <property type="evidence" value="ECO:0007669"/>
    <property type="project" value="TreeGrafter"/>
</dbReference>
<name>A0A4V3HG07_9BACT</name>
<sequence length="504" mass="55226">MTNGKKNKAAAPAVPVAPAEAAEVKAVPEAVTAESFAPHGAPRKVGITDTSLRDGHQSLMATRMSISDMTPIAEMMDEVGFHSMEVWGGATFDTCMRFLDEDPWERLRTLRKLFKKTKLQMLLRGQNVVGYRHYADDTVREFVKRAVGNGLDIIRVFDALNDLRNMEVAADQIKKEGAHLQLAFSFTLSPVHSLDAFAKLSRDMKSMGADSICIKDMAGIISPVETAALVRTIKKETGLPVQIHSHYTSGMASMAYFAGLEAGADVVDCAISPFAQGTSQPPIESLVAGMKGGEFDTDINLEKLVPIANHFKKVREKYSKIFVDLGGVDINVLMYQIPGGMYSNLVSQLKDQNALHRLPEVLNEVPRVRKEMGYPPLVTPTSQIVGTQATLNVLVGERWKIVPKEVRSYFLGQYGKPPAELDPAIQKKVIGDETPITCRPAENIAPELDAAAKAVEPWILQPEDVLSYVLFPAVAKDFLMRKFAREMKVDVGVAELVDGAGYPV</sequence>
<dbReference type="PANTHER" id="PTHR43778:SF2">
    <property type="entry name" value="PYRUVATE CARBOXYLASE, MITOCHONDRIAL"/>
    <property type="match status" value="1"/>
</dbReference>
<dbReference type="NCBIfam" id="NF006761">
    <property type="entry name" value="PRK09282.1"/>
    <property type="match status" value="1"/>
</dbReference>
<protein>
    <submittedName>
        <fullName evidence="2">Oxaloacetate decarboxylase alpha subunit</fullName>
    </submittedName>
</protein>
<evidence type="ECO:0000259" key="1">
    <source>
        <dbReference type="PROSITE" id="PS50991"/>
    </source>
</evidence>
<dbReference type="AlphaFoldDB" id="A0A4V3HG07"/>
<dbReference type="RefSeq" id="WP_133958048.1">
    <property type="nucleotide sequence ID" value="NZ_SORI01000014.1"/>
</dbReference>
<dbReference type="InterPro" id="IPR003379">
    <property type="entry name" value="Carboxylase_cons_dom"/>
</dbReference>
<dbReference type="Pfam" id="PF02436">
    <property type="entry name" value="PYC_OADA"/>
    <property type="match status" value="1"/>
</dbReference>
<dbReference type="GO" id="GO:0004736">
    <property type="term" value="F:pyruvate carboxylase activity"/>
    <property type="evidence" value="ECO:0007669"/>
    <property type="project" value="TreeGrafter"/>
</dbReference>
<accession>A0A4V3HG07</accession>
<dbReference type="GO" id="GO:0006094">
    <property type="term" value="P:gluconeogenesis"/>
    <property type="evidence" value="ECO:0007669"/>
    <property type="project" value="TreeGrafter"/>
</dbReference>
<comment type="caution">
    <text evidence="2">The sequence shown here is derived from an EMBL/GenBank/DDBJ whole genome shotgun (WGS) entry which is preliminary data.</text>
</comment>
<organism evidence="2 3">
    <name type="scientific">Aminivibrio pyruvatiphilus</name>
    <dbReference type="NCBI Taxonomy" id="1005740"/>
    <lineage>
        <taxon>Bacteria</taxon>
        <taxon>Thermotogati</taxon>
        <taxon>Synergistota</taxon>
        <taxon>Synergistia</taxon>
        <taxon>Synergistales</taxon>
        <taxon>Aminobacteriaceae</taxon>
        <taxon>Aminivibrio</taxon>
    </lineage>
</organism>
<dbReference type="SUPFAM" id="SSF51569">
    <property type="entry name" value="Aldolase"/>
    <property type="match status" value="1"/>
</dbReference>
<dbReference type="Proteomes" id="UP000295066">
    <property type="component" value="Unassembled WGS sequence"/>
</dbReference>
<dbReference type="PANTHER" id="PTHR43778">
    <property type="entry name" value="PYRUVATE CARBOXYLASE"/>
    <property type="match status" value="1"/>
</dbReference>
<dbReference type="OrthoDB" id="9807469at2"/>
<evidence type="ECO:0000313" key="3">
    <source>
        <dbReference type="Proteomes" id="UP000295066"/>
    </source>
</evidence>
<dbReference type="Gene3D" id="3.20.20.70">
    <property type="entry name" value="Aldolase class I"/>
    <property type="match status" value="1"/>
</dbReference>
<proteinExistence type="predicted"/>
<gene>
    <name evidence="2" type="ORF">C8D99_11416</name>
</gene>